<evidence type="ECO:0000313" key="2">
    <source>
        <dbReference type="Proteomes" id="UP000265520"/>
    </source>
</evidence>
<feature type="non-terminal residue" evidence="1">
    <location>
        <position position="32"/>
    </location>
</feature>
<keyword evidence="2" id="KW-1185">Reference proteome</keyword>
<comment type="caution">
    <text evidence="1">The sequence shown here is derived from an EMBL/GenBank/DDBJ whole genome shotgun (WGS) entry which is preliminary data.</text>
</comment>
<protein>
    <submittedName>
        <fullName evidence="1">Uncharacterized protein</fullName>
    </submittedName>
</protein>
<dbReference type="EMBL" id="LXQA010867335">
    <property type="protein sequence ID" value="MCI74767.1"/>
    <property type="molecule type" value="Genomic_DNA"/>
</dbReference>
<name>A0A392UPU4_9FABA</name>
<reference evidence="1 2" key="1">
    <citation type="journal article" date="2018" name="Front. Plant Sci.">
        <title>Red Clover (Trifolium pratense) and Zigzag Clover (T. medium) - A Picture of Genomic Similarities and Differences.</title>
        <authorList>
            <person name="Dluhosova J."/>
            <person name="Istvanek J."/>
            <person name="Nedelnik J."/>
            <person name="Repkova J."/>
        </authorList>
    </citation>
    <scope>NUCLEOTIDE SEQUENCE [LARGE SCALE GENOMIC DNA]</scope>
    <source>
        <strain evidence="2">cv. 10/8</strain>
        <tissue evidence="1">Leaf</tissue>
    </source>
</reference>
<organism evidence="1 2">
    <name type="scientific">Trifolium medium</name>
    <dbReference type="NCBI Taxonomy" id="97028"/>
    <lineage>
        <taxon>Eukaryota</taxon>
        <taxon>Viridiplantae</taxon>
        <taxon>Streptophyta</taxon>
        <taxon>Embryophyta</taxon>
        <taxon>Tracheophyta</taxon>
        <taxon>Spermatophyta</taxon>
        <taxon>Magnoliopsida</taxon>
        <taxon>eudicotyledons</taxon>
        <taxon>Gunneridae</taxon>
        <taxon>Pentapetalae</taxon>
        <taxon>rosids</taxon>
        <taxon>fabids</taxon>
        <taxon>Fabales</taxon>
        <taxon>Fabaceae</taxon>
        <taxon>Papilionoideae</taxon>
        <taxon>50 kb inversion clade</taxon>
        <taxon>NPAAA clade</taxon>
        <taxon>Hologalegina</taxon>
        <taxon>IRL clade</taxon>
        <taxon>Trifolieae</taxon>
        <taxon>Trifolium</taxon>
    </lineage>
</organism>
<accession>A0A392UPU4</accession>
<evidence type="ECO:0000313" key="1">
    <source>
        <dbReference type="EMBL" id="MCI74767.1"/>
    </source>
</evidence>
<dbReference type="Proteomes" id="UP000265520">
    <property type="component" value="Unassembled WGS sequence"/>
</dbReference>
<sequence>MKRSNLFSPSLPGSLSLATMLANVAKAFCDLS</sequence>
<proteinExistence type="predicted"/>
<dbReference type="AlphaFoldDB" id="A0A392UPU4"/>